<feature type="region of interest" description="Disordered" evidence="1">
    <location>
        <begin position="1"/>
        <end position="431"/>
    </location>
</feature>
<protein>
    <submittedName>
        <fullName evidence="2">3-ketoacyl-CoA thiolase</fullName>
        <ecNumber evidence="2">2.3.1.16</ecNumber>
    </submittedName>
</protein>
<feature type="non-terminal residue" evidence="2">
    <location>
        <position position="431"/>
    </location>
</feature>
<sequence length="431" mass="48049">AIVRKRPPGRDRARDPHPLRQGRDGVQVALGDRPREVRRGRAAAARGDRPAHRRGARLRHRRALGGLAEHRARGLADADAPQGRRGVHGEPRLRVRQPGDHRRRRPDRARPLRRRDRGRGREPLERADPARARVRRGARRGEQGEVAPGQGAGVRADPPQGPRPDRAGHRRAHHRGDDGAERGEDGEGEPRAARRAGPARAALAPPRRRGHRGRPPHERDRPGVRGARLRDRGHERQRHPREHEPRGARRAQAGVRQALRHGDGRQLEPAHRRRRGDPAHERGAGARRGVPPARLHPQLRVRRARPGRAAADGPRARRAGRAQARGPRARRRRPRGDARGVRRAGAGQPRRLREPRVGRARGVRRAGGRGGPLAAQRDGRLARDRPPVRRHRRAHPHDAVPRAAPPRRGVRADDRVRGRRDGARDGGGASM</sequence>
<evidence type="ECO:0000256" key="1">
    <source>
        <dbReference type="SAM" id="MobiDB-lite"/>
    </source>
</evidence>
<name>A0A6J4MAZ3_9BACT</name>
<feature type="compositionally biased region" description="Basic and acidic residues" evidence="1">
    <location>
        <begin position="377"/>
        <end position="387"/>
    </location>
</feature>
<evidence type="ECO:0000313" key="2">
    <source>
        <dbReference type="EMBL" id="CAA9353463.1"/>
    </source>
</evidence>
<reference evidence="2" key="1">
    <citation type="submission" date="2020-02" db="EMBL/GenBank/DDBJ databases">
        <authorList>
            <person name="Meier V. D."/>
        </authorList>
    </citation>
    <scope>NUCLEOTIDE SEQUENCE</scope>
    <source>
        <strain evidence="2">AVDCRST_MAG11</strain>
    </source>
</reference>
<feature type="compositionally biased region" description="Low complexity" evidence="1">
    <location>
        <begin position="195"/>
        <end position="205"/>
    </location>
</feature>
<accession>A0A6J4MAZ3</accession>
<feature type="compositionally biased region" description="Basic residues" evidence="1">
    <location>
        <begin position="51"/>
        <end position="63"/>
    </location>
</feature>
<feature type="compositionally biased region" description="Basic residues" evidence="1">
    <location>
        <begin position="101"/>
        <end position="118"/>
    </location>
</feature>
<feature type="compositionally biased region" description="Basic and acidic residues" evidence="1">
    <location>
        <begin position="260"/>
        <end position="284"/>
    </location>
</feature>
<feature type="compositionally biased region" description="Basic and acidic residues" evidence="1">
    <location>
        <begin position="215"/>
        <end position="234"/>
    </location>
</feature>
<feature type="compositionally biased region" description="Basic and acidic residues" evidence="1">
    <location>
        <begin position="175"/>
        <end position="192"/>
    </location>
</feature>
<keyword evidence="2" id="KW-0012">Acyltransferase</keyword>
<feature type="compositionally biased region" description="Basic residues" evidence="1">
    <location>
        <begin position="358"/>
        <end position="367"/>
    </location>
</feature>
<feature type="non-terminal residue" evidence="2">
    <location>
        <position position="1"/>
    </location>
</feature>
<keyword evidence="2" id="KW-0808">Transferase</keyword>
<gene>
    <name evidence="2" type="ORF">AVDCRST_MAG11-3672</name>
</gene>
<dbReference type="AlphaFoldDB" id="A0A6J4MAZ3"/>
<dbReference type="EC" id="2.3.1.16" evidence="2"/>
<dbReference type="GO" id="GO:0003988">
    <property type="term" value="F:acetyl-CoA C-acyltransferase activity"/>
    <property type="evidence" value="ECO:0007669"/>
    <property type="project" value="UniProtKB-EC"/>
</dbReference>
<dbReference type="EMBL" id="CADCTU010000782">
    <property type="protein sequence ID" value="CAA9353463.1"/>
    <property type="molecule type" value="Genomic_DNA"/>
</dbReference>
<feature type="compositionally biased region" description="Basic and acidic residues" evidence="1">
    <location>
        <begin position="410"/>
        <end position="424"/>
    </location>
</feature>
<feature type="compositionally biased region" description="Basic residues" evidence="1">
    <location>
        <begin position="297"/>
        <end position="306"/>
    </location>
</feature>
<proteinExistence type="predicted"/>
<feature type="compositionally biased region" description="Basic and acidic residues" evidence="1">
    <location>
        <begin position="87"/>
        <end position="100"/>
    </location>
</feature>
<organism evidence="2">
    <name type="scientific">uncultured Gemmatimonadaceae bacterium</name>
    <dbReference type="NCBI Taxonomy" id="246130"/>
    <lineage>
        <taxon>Bacteria</taxon>
        <taxon>Pseudomonadati</taxon>
        <taxon>Gemmatimonadota</taxon>
        <taxon>Gemmatimonadia</taxon>
        <taxon>Gemmatimonadales</taxon>
        <taxon>Gemmatimonadaceae</taxon>
        <taxon>environmental samples</taxon>
    </lineage>
</organism>
<feature type="compositionally biased region" description="Basic and acidic residues" evidence="1">
    <location>
        <begin position="8"/>
        <end position="23"/>
    </location>
</feature>
<feature type="compositionally biased region" description="Basic and acidic residues" evidence="1">
    <location>
        <begin position="119"/>
        <end position="131"/>
    </location>
</feature>